<protein>
    <recommendedName>
        <fullName evidence="8">SH2 domain protein</fullName>
    </recommendedName>
</protein>
<evidence type="ECO:0000313" key="7">
    <source>
        <dbReference type="Proteomes" id="UP001303046"/>
    </source>
</evidence>
<feature type="domain" description="SH2" evidence="5">
    <location>
        <begin position="242"/>
        <end position="332"/>
    </location>
</feature>
<dbReference type="InterPro" id="IPR051235">
    <property type="entry name" value="CEP152/SHC-Transforming"/>
</dbReference>
<sequence length="387" mass="43401">MALPLTARELRGSGIQFTFEYLGSVPVLAALHDMTPDLRPLVVKECINMIAGELGLIPVQETNAIIKLFVGSPEVANHRIDLNISTKALTIIYADPKDKQRLNRLIARHNIELVSFAAQGSEETNTSDMFGYVAKKRNETDRRCHIFRFKDVQRVMHTIDDAIRLATLDIAMPPPILPTSGKVEVKADPQANSFIQEPRRQPLAPSPRPAHKNQIPDRPSPELGVREDPNGLLGLDLRDKPWFHGELDRAAAEYLLQKDGDFLVRTSANSPGQFILDGMEQGKHRHILLINDGVVRTVTTTFPSVSALINYHYGNRLPISTQESIVYLTNPILNCIHLLIHAHTSIEHKLRIQCARLAQEEATINNTIAKCRTPLEETSSVMRKFMF</sequence>
<dbReference type="InterPro" id="IPR006020">
    <property type="entry name" value="PTB/PI_dom"/>
</dbReference>
<evidence type="ECO:0000256" key="3">
    <source>
        <dbReference type="SAM" id="MobiDB-lite"/>
    </source>
</evidence>
<gene>
    <name evidence="6" type="primary">Necator_chrI.g1331</name>
    <name evidence="6" type="ORF">RB195_005205</name>
</gene>
<feature type="region of interest" description="Disordered" evidence="3">
    <location>
        <begin position="193"/>
        <end position="226"/>
    </location>
</feature>
<dbReference type="Gene3D" id="2.30.29.30">
    <property type="entry name" value="Pleckstrin-homology domain (PH domain)/Phosphotyrosine-binding domain (PTB)"/>
    <property type="match status" value="1"/>
</dbReference>
<keyword evidence="1 2" id="KW-0727">SH2 domain</keyword>
<dbReference type="PANTHER" id="PTHR10337">
    <property type="entry name" value="SHC TRANSFORMING PROTEIN"/>
    <property type="match status" value="1"/>
</dbReference>
<reference evidence="6 7" key="1">
    <citation type="submission" date="2023-08" db="EMBL/GenBank/DDBJ databases">
        <title>A Necator americanus chromosomal reference genome.</title>
        <authorList>
            <person name="Ilik V."/>
            <person name="Petrzelkova K.J."/>
            <person name="Pardy F."/>
            <person name="Fuh T."/>
            <person name="Niatou-Singa F.S."/>
            <person name="Gouil Q."/>
            <person name="Baker L."/>
            <person name="Ritchie M.E."/>
            <person name="Jex A.R."/>
            <person name="Gazzola D."/>
            <person name="Li H."/>
            <person name="Toshio Fujiwara R."/>
            <person name="Zhan B."/>
            <person name="Aroian R.V."/>
            <person name="Pafco B."/>
            <person name="Schwarz E.M."/>
        </authorList>
    </citation>
    <scope>NUCLEOTIDE SEQUENCE [LARGE SCALE GENOMIC DNA]</scope>
    <source>
        <strain evidence="6 7">Aroian</strain>
        <tissue evidence="6">Whole animal</tissue>
    </source>
</reference>
<evidence type="ECO:0000256" key="2">
    <source>
        <dbReference type="PROSITE-ProRule" id="PRU00191"/>
    </source>
</evidence>
<dbReference type="PROSITE" id="PS01179">
    <property type="entry name" value="PID"/>
    <property type="match status" value="1"/>
</dbReference>
<evidence type="ECO:0008006" key="8">
    <source>
        <dbReference type="Google" id="ProtNLM"/>
    </source>
</evidence>
<comment type="caution">
    <text evidence="6">The sequence shown here is derived from an EMBL/GenBank/DDBJ whole genome shotgun (WGS) entry which is preliminary data.</text>
</comment>
<dbReference type="Gene3D" id="3.30.505.10">
    <property type="entry name" value="SH2 domain"/>
    <property type="match status" value="1"/>
</dbReference>
<dbReference type="Pfam" id="PF00017">
    <property type="entry name" value="SH2"/>
    <property type="match status" value="1"/>
</dbReference>
<dbReference type="Proteomes" id="UP001303046">
    <property type="component" value="Unassembled WGS sequence"/>
</dbReference>
<dbReference type="SMART" id="SM00462">
    <property type="entry name" value="PTB"/>
    <property type="match status" value="1"/>
</dbReference>
<dbReference type="Pfam" id="PF00640">
    <property type="entry name" value="PID"/>
    <property type="match status" value="1"/>
</dbReference>
<proteinExistence type="predicted"/>
<evidence type="ECO:0000259" key="4">
    <source>
        <dbReference type="PROSITE" id="PS01179"/>
    </source>
</evidence>
<dbReference type="InterPro" id="IPR036860">
    <property type="entry name" value="SH2_dom_sf"/>
</dbReference>
<accession>A0ABR1BLQ9</accession>
<dbReference type="SUPFAM" id="SSF50729">
    <property type="entry name" value="PH domain-like"/>
    <property type="match status" value="1"/>
</dbReference>
<evidence type="ECO:0000259" key="5">
    <source>
        <dbReference type="PROSITE" id="PS50001"/>
    </source>
</evidence>
<dbReference type="PANTHER" id="PTHR10337:SF11">
    <property type="entry name" value="DSHC PROTEIN"/>
    <property type="match status" value="1"/>
</dbReference>
<feature type="domain" description="PID" evidence="4">
    <location>
        <begin position="12"/>
        <end position="166"/>
    </location>
</feature>
<evidence type="ECO:0000313" key="6">
    <source>
        <dbReference type="EMBL" id="KAK6727371.1"/>
    </source>
</evidence>
<name>A0ABR1BLQ9_NECAM</name>
<dbReference type="EMBL" id="JAVFWL010000001">
    <property type="protein sequence ID" value="KAK6727371.1"/>
    <property type="molecule type" value="Genomic_DNA"/>
</dbReference>
<dbReference type="SUPFAM" id="SSF55550">
    <property type="entry name" value="SH2 domain"/>
    <property type="match status" value="1"/>
</dbReference>
<dbReference type="InterPro" id="IPR000980">
    <property type="entry name" value="SH2"/>
</dbReference>
<dbReference type="PROSITE" id="PS50001">
    <property type="entry name" value="SH2"/>
    <property type="match status" value="1"/>
</dbReference>
<evidence type="ECO:0000256" key="1">
    <source>
        <dbReference type="ARBA" id="ARBA00022999"/>
    </source>
</evidence>
<dbReference type="SMART" id="SM00252">
    <property type="entry name" value="SH2"/>
    <property type="match status" value="1"/>
</dbReference>
<keyword evidence="7" id="KW-1185">Reference proteome</keyword>
<dbReference type="InterPro" id="IPR011993">
    <property type="entry name" value="PH-like_dom_sf"/>
</dbReference>
<organism evidence="6 7">
    <name type="scientific">Necator americanus</name>
    <name type="common">Human hookworm</name>
    <dbReference type="NCBI Taxonomy" id="51031"/>
    <lineage>
        <taxon>Eukaryota</taxon>
        <taxon>Metazoa</taxon>
        <taxon>Ecdysozoa</taxon>
        <taxon>Nematoda</taxon>
        <taxon>Chromadorea</taxon>
        <taxon>Rhabditida</taxon>
        <taxon>Rhabditina</taxon>
        <taxon>Rhabditomorpha</taxon>
        <taxon>Strongyloidea</taxon>
        <taxon>Ancylostomatidae</taxon>
        <taxon>Bunostominae</taxon>
        <taxon>Necator</taxon>
    </lineage>
</organism>